<keyword evidence="3 5" id="KW-1133">Transmembrane helix</keyword>
<sequence length="323" mass="35419">MQEMEWNFVDVGLIGLILLSTLQGWRHGFVLGLIDVLRLVGAFVLALRFYPTLAAWLGQVADWEETWTVPAAFLLIFVLGGALINLIGYMLIHKIPRGVHEARTNRLLGLIPALLQGGLFTVIVSALLMTLPLPATLRQQVRESHLANELATYAERAQATLNPVFGRAVEQTMNSRTIRPDSGERVTLPFRVTGAQPAPELEAQMLTLLNRERAAHGLAPLQSDPGLTEVARRHSADMFERGYFAHVTPEGKTPFDRLSEAGVFYLSAGENLALAPTLPLAHTGLMNSPGHRANILRPQFGRVGIGILDGGSRGLMVTQKFRN</sequence>
<dbReference type="InterPro" id="IPR014044">
    <property type="entry name" value="CAP_dom"/>
</dbReference>
<evidence type="ECO:0000256" key="3">
    <source>
        <dbReference type="ARBA" id="ARBA00022989"/>
    </source>
</evidence>
<keyword evidence="8" id="KW-1185">Reference proteome</keyword>
<evidence type="ECO:0000256" key="2">
    <source>
        <dbReference type="ARBA" id="ARBA00022692"/>
    </source>
</evidence>
<name>L0A2G0_DEIPD</name>
<dbReference type="InterPro" id="IPR003825">
    <property type="entry name" value="Colicin-V_CvpA"/>
</dbReference>
<evidence type="ECO:0000313" key="8">
    <source>
        <dbReference type="Proteomes" id="UP000010467"/>
    </source>
</evidence>
<gene>
    <name evidence="7" type="ordered locus">Deipe_2571</name>
</gene>
<evidence type="ECO:0000256" key="4">
    <source>
        <dbReference type="ARBA" id="ARBA00023136"/>
    </source>
</evidence>
<protein>
    <submittedName>
        <fullName evidence="7">Uncharacterized protein with SCP/PR1 domains</fullName>
    </submittedName>
</protein>
<keyword evidence="2 5" id="KW-0812">Transmembrane</keyword>
<feature type="transmembrane region" description="Helical" evidence="5">
    <location>
        <begin position="70"/>
        <end position="92"/>
    </location>
</feature>
<dbReference type="Proteomes" id="UP000010467">
    <property type="component" value="Chromosome"/>
</dbReference>
<dbReference type="Pfam" id="PF02674">
    <property type="entry name" value="Colicin_V"/>
    <property type="match status" value="1"/>
</dbReference>
<evidence type="ECO:0000313" key="7">
    <source>
        <dbReference type="EMBL" id="AFZ68036.1"/>
    </source>
</evidence>
<dbReference type="HOGENOM" id="CLU_860171_0_0_0"/>
<dbReference type="STRING" id="937777.Deipe_2571"/>
<evidence type="ECO:0000259" key="6">
    <source>
        <dbReference type="Pfam" id="PF00188"/>
    </source>
</evidence>
<reference evidence="8" key="1">
    <citation type="submission" date="2012-03" db="EMBL/GenBank/DDBJ databases">
        <title>Complete sequence of chromosome of Deinococcus peraridilitoris DSM 19664.</title>
        <authorList>
            <person name="Lucas S."/>
            <person name="Copeland A."/>
            <person name="Lapidus A."/>
            <person name="Glavina del Rio T."/>
            <person name="Dalin E."/>
            <person name="Tice H."/>
            <person name="Bruce D."/>
            <person name="Goodwin L."/>
            <person name="Pitluck S."/>
            <person name="Peters L."/>
            <person name="Mikhailova N."/>
            <person name="Lu M."/>
            <person name="Kyrpides N."/>
            <person name="Mavromatis K."/>
            <person name="Ivanova N."/>
            <person name="Brettin T."/>
            <person name="Detter J.C."/>
            <person name="Han C."/>
            <person name="Larimer F."/>
            <person name="Land M."/>
            <person name="Hauser L."/>
            <person name="Markowitz V."/>
            <person name="Cheng J.-F."/>
            <person name="Hugenholtz P."/>
            <person name="Woyke T."/>
            <person name="Wu D."/>
            <person name="Pukall R."/>
            <person name="Steenblock K."/>
            <person name="Brambilla E."/>
            <person name="Klenk H.-P."/>
            <person name="Eisen J.A."/>
        </authorList>
    </citation>
    <scope>NUCLEOTIDE SEQUENCE [LARGE SCALE GENOMIC DNA]</scope>
    <source>
        <strain evidence="8">DSM 19664 / LMG 22246 / CIP 109416 / KR-200</strain>
    </source>
</reference>
<dbReference type="CDD" id="cd05379">
    <property type="entry name" value="CAP_bacterial"/>
    <property type="match status" value="1"/>
</dbReference>
<feature type="domain" description="SCP" evidence="6">
    <location>
        <begin position="207"/>
        <end position="320"/>
    </location>
</feature>
<dbReference type="KEGG" id="dpd:Deipe_2571"/>
<dbReference type="Gene3D" id="3.40.33.10">
    <property type="entry name" value="CAP"/>
    <property type="match status" value="1"/>
</dbReference>
<dbReference type="GO" id="GO:0016020">
    <property type="term" value="C:membrane"/>
    <property type="evidence" value="ECO:0007669"/>
    <property type="project" value="UniProtKB-SubCell"/>
</dbReference>
<dbReference type="SUPFAM" id="SSF55797">
    <property type="entry name" value="PR-1-like"/>
    <property type="match status" value="1"/>
</dbReference>
<dbReference type="EMBL" id="CP003382">
    <property type="protein sequence ID" value="AFZ68036.1"/>
    <property type="molecule type" value="Genomic_DNA"/>
</dbReference>
<evidence type="ECO:0000256" key="5">
    <source>
        <dbReference type="SAM" id="Phobius"/>
    </source>
</evidence>
<feature type="transmembrane region" description="Helical" evidence="5">
    <location>
        <begin position="29"/>
        <end position="50"/>
    </location>
</feature>
<dbReference type="InterPro" id="IPR035940">
    <property type="entry name" value="CAP_sf"/>
</dbReference>
<accession>L0A2G0</accession>
<dbReference type="PATRIC" id="fig|937777.3.peg.2579"/>
<comment type="subcellular location">
    <subcellularLocation>
        <location evidence="1">Membrane</location>
        <topology evidence="1">Multi-pass membrane protein</topology>
    </subcellularLocation>
</comment>
<dbReference type="AlphaFoldDB" id="L0A2G0"/>
<keyword evidence="4 5" id="KW-0472">Membrane</keyword>
<dbReference type="PANTHER" id="PTHR31157:SF1">
    <property type="entry name" value="SCP DOMAIN-CONTAINING PROTEIN"/>
    <property type="match status" value="1"/>
</dbReference>
<dbReference type="Pfam" id="PF00188">
    <property type="entry name" value="CAP"/>
    <property type="match status" value="1"/>
</dbReference>
<dbReference type="eggNOG" id="COG1286">
    <property type="taxonomic scope" value="Bacteria"/>
</dbReference>
<organism evidence="7 8">
    <name type="scientific">Deinococcus peraridilitoris (strain DSM 19664 / LMG 22246 / CIP 109416 / KR-200)</name>
    <dbReference type="NCBI Taxonomy" id="937777"/>
    <lineage>
        <taxon>Bacteria</taxon>
        <taxon>Thermotogati</taxon>
        <taxon>Deinococcota</taxon>
        <taxon>Deinococci</taxon>
        <taxon>Deinococcales</taxon>
        <taxon>Deinococcaceae</taxon>
        <taxon>Deinococcus</taxon>
    </lineage>
</organism>
<dbReference type="GO" id="GO:0009403">
    <property type="term" value="P:toxin biosynthetic process"/>
    <property type="evidence" value="ECO:0007669"/>
    <property type="project" value="InterPro"/>
</dbReference>
<evidence type="ECO:0000256" key="1">
    <source>
        <dbReference type="ARBA" id="ARBA00004141"/>
    </source>
</evidence>
<proteinExistence type="predicted"/>
<dbReference type="PANTHER" id="PTHR31157">
    <property type="entry name" value="SCP DOMAIN-CONTAINING PROTEIN"/>
    <property type="match status" value="1"/>
</dbReference>
<dbReference type="eggNOG" id="COG2340">
    <property type="taxonomic scope" value="Bacteria"/>
</dbReference>
<feature type="transmembrane region" description="Helical" evidence="5">
    <location>
        <begin position="113"/>
        <end position="133"/>
    </location>
</feature>